<evidence type="ECO:0000256" key="3">
    <source>
        <dbReference type="ARBA" id="ARBA00022636"/>
    </source>
</evidence>
<gene>
    <name evidence="9" type="ORF">CWE06_03585</name>
</gene>
<evidence type="ECO:0000256" key="4">
    <source>
        <dbReference type="ARBA" id="ARBA00051114"/>
    </source>
</evidence>
<feature type="transmembrane region" description="Helical" evidence="6">
    <location>
        <begin position="240"/>
        <end position="263"/>
    </location>
</feature>
<dbReference type="InterPro" id="IPR000160">
    <property type="entry name" value="GGDEF_dom"/>
</dbReference>
<dbReference type="InterPro" id="IPR035919">
    <property type="entry name" value="EAL_sf"/>
</dbReference>
<evidence type="ECO:0000259" key="7">
    <source>
        <dbReference type="PROSITE" id="PS50883"/>
    </source>
</evidence>
<dbReference type="PROSITE" id="PS50887">
    <property type="entry name" value="GGDEF"/>
    <property type="match status" value="1"/>
</dbReference>
<feature type="domain" description="EAL" evidence="7">
    <location>
        <begin position="469"/>
        <end position="723"/>
    </location>
</feature>
<organism evidence="9 10">
    <name type="scientific">Aliidiomarina haloalkalitolerans</name>
    <dbReference type="NCBI Taxonomy" id="859059"/>
    <lineage>
        <taxon>Bacteria</taxon>
        <taxon>Pseudomonadati</taxon>
        <taxon>Pseudomonadota</taxon>
        <taxon>Gammaproteobacteria</taxon>
        <taxon>Alteromonadales</taxon>
        <taxon>Idiomarinaceae</taxon>
        <taxon>Aliidiomarina</taxon>
    </lineage>
</organism>
<accession>A0A432VZ45</accession>
<dbReference type="Proteomes" id="UP000288212">
    <property type="component" value="Unassembled WGS sequence"/>
</dbReference>
<dbReference type="EMBL" id="PIPI01000001">
    <property type="protein sequence ID" value="RUO21936.1"/>
    <property type="molecule type" value="Genomic_DNA"/>
</dbReference>
<proteinExistence type="predicted"/>
<dbReference type="PANTHER" id="PTHR44757">
    <property type="entry name" value="DIGUANYLATE CYCLASE DGCP"/>
    <property type="match status" value="1"/>
</dbReference>
<dbReference type="PROSITE" id="PS50883">
    <property type="entry name" value="EAL"/>
    <property type="match status" value="1"/>
</dbReference>
<comment type="catalytic activity">
    <reaction evidence="4">
        <text>3',3'-c-di-GMP + H2O = 5'-phosphoguanylyl(3'-&gt;5')guanosine + H(+)</text>
        <dbReference type="Rhea" id="RHEA:24902"/>
        <dbReference type="ChEBI" id="CHEBI:15377"/>
        <dbReference type="ChEBI" id="CHEBI:15378"/>
        <dbReference type="ChEBI" id="CHEBI:58754"/>
        <dbReference type="ChEBI" id="CHEBI:58805"/>
        <dbReference type="EC" id="3.1.4.52"/>
    </reaction>
    <physiologicalReaction direction="left-to-right" evidence="4">
        <dbReference type="Rhea" id="RHEA:24903"/>
    </physiologicalReaction>
</comment>
<keyword evidence="5" id="KW-0175">Coiled coil</keyword>
<dbReference type="InterPro" id="IPR052155">
    <property type="entry name" value="Biofilm_reg_signaling"/>
</dbReference>
<dbReference type="PANTHER" id="PTHR44757:SF2">
    <property type="entry name" value="BIOFILM ARCHITECTURE MAINTENANCE PROTEIN MBAA"/>
    <property type="match status" value="1"/>
</dbReference>
<feature type="coiled-coil region" evidence="5">
    <location>
        <begin position="272"/>
        <end position="325"/>
    </location>
</feature>
<dbReference type="CDD" id="cd01949">
    <property type="entry name" value="GGDEF"/>
    <property type="match status" value="1"/>
</dbReference>
<dbReference type="OrthoDB" id="1316910at2"/>
<dbReference type="Gene3D" id="3.30.70.270">
    <property type="match status" value="1"/>
</dbReference>
<reference evidence="9 10" key="1">
    <citation type="journal article" date="2011" name="Front. Microbiol.">
        <title>Genomic signatures of strain selection and enhancement in Bacillus atrophaeus var. globigii, a historical biowarfare simulant.</title>
        <authorList>
            <person name="Gibbons H.S."/>
            <person name="Broomall S.M."/>
            <person name="McNew L.A."/>
            <person name="Daligault H."/>
            <person name="Chapman C."/>
            <person name="Bruce D."/>
            <person name="Karavis M."/>
            <person name="Krepps M."/>
            <person name="McGregor P.A."/>
            <person name="Hong C."/>
            <person name="Park K.H."/>
            <person name="Akmal A."/>
            <person name="Feldman A."/>
            <person name="Lin J.S."/>
            <person name="Chang W.E."/>
            <person name="Higgs B.W."/>
            <person name="Demirev P."/>
            <person name="Lindquist J."/>
            <person name="Liem A."/>
            <person name="Fochler E."/>
            <person name="Read T.D."/>
            <person name="Tapia R."/>
            <person name="Johnson S."/>
            <person name="Bishop-Lilly K.A."/>
            <person name="Detter C."/>
            <person name="Han C."/>
            <person name="Sozhamannan S."/>
            <person name="Rosenzweig C.N."/>
            <person name="Skowronski E.W."/>
        </authorList>
    </citation>
    <scope>NUCLEOTIDE SEQUENCE [LARGE SCALE GENOMIC DNA]</scope>
    <source>
        <strain evidence="9 10">AK5</strain>
    </source>
</reference>
<comment type="cofactor">
    <cofactor evidence="1">
        <name>Mg(2+)</name>
        <dbReference type="ChEBI" id="CHEBI:18420"/>
    </cofactor>
</comment>
<dbReference type="GO" id="GO:0071732">
    <property type="term" value="P:cellular response to nitric oxide"/>
    <property type="evidence" value="ECO:0007669"/>
    <property type="project" value="UniProtKB-ARBA"/>
</dbReference>
<protein>
    <recommendedName>
        <fullName evidence="2">cyclic-guanylate-specific phosphodiesterase</fullName>
        <ecNumber evidence="2">3.1.4.52</ecNumber>
    </recommendedName>
</protein>
<dbReference type="SMART" id="SM00267">
    <property type="entry name" value="GGDEF"/>
    <property type="match status" value="1"/>
</dbReference>
<evidence type="ECO:0000313" key="10">
    <source>
        <dbReference type="Proteomes" id="UP000288212"/>
    </source>
</evidence>
<name>A0A432VZ45_9GAMM</name>
<feature type="domain" description="GGDEF" evidence="8">
    <location>
        <begin position="327"/>
        <end position="460"/>
    </location>
</feature>
<keyword evidence="3" id="KW-0973">c-di-GMP</keyword>
<keyword evidence="6" id="KW-0472">Membrane</keyword>
<dbReference type="FunFam" id="3.30.70.270:FF:000001">
    <property type="entry name" value="Diguanylate cyclase domain protein"/>
    <property type="match status" value="1"/>
</dbReference>
<dbReference type="SMART" id="SM00052">
    <property type="entry name" value="EAL"/>
    <property type="match status" value="1"/>
</dbReference>
<dbReference type="NCBIfam" id="TIGR00254">
    <property type="entry name" value="GGDEF"/>
    <property type="match status" value="1"/>
</dbReference>
<dbReference type="FunFam" id="3.20.20.450:FF:000001">
    <property type="entry name" value="Cyclic di-GMP phosphodiesterase yahA"/>
    <property type="match status" value="1"/>
</dbReference>
<evidence type="ECO:0000256" key="2">
    <source>
        <dbReference type="ARBA" id="ARBA00012282"/>
    </source>
</evidence>
<evidence type="ECO:0000256" key="5">
    <source>
        <dbReference type="SAM" id="Coils"/>
    </source>
</evidence>
<dbReference type="InterPro" id="IPR043128">
    <property type="entry name" value="Rev_trsase/Diguanyl_cyclase"/>
</dbReference>
<dbReference type="Pfam" id="PF00563">
    <property type="entry name" value="EAL"/>
    <property type="match status" value="1"/>
</dbReference>
<comment type="caution">
    <text evidence="9">The sequence shown here is derived from an EMBL/GenBank/DDBJ whole genome shotgun (WGS) entry which is preliminary data.</text>
</comment>
<evidence type="ECO:0000259" key="8">
    <source>
        <dbReference type="PROSITE" id="PS50887"/>
    </source>
</evidence>
<dbReference type="InterPro" id="IPR001633">
    <property type="entry name" value="EAL_dom"/>
</dbReference>
<dbReference type="AlphaFoldDB" id="A0A432VZ45"/>
<keyword evidence="6" id="KW-1133">Transmembrane helix</keyword>
<dbReference type="SUPFAM" id="SSF141868">
    <property type="entry name" value="EAL domain-like"/>
    <property type="match status" value="1"/>
</dbReference>
<keyword evidence="10" id="KW-1185">Reference proteome</keyword>
<dbReference type="CDD" id="cd01948">
    <property type="entry name" value="EAL"/>
    <property type="match status" value="1"/>
</dbReference>
<evidence type="ECO:0000256" key="1">
    <source>
        <dbReference type="ARBA" id="ARBA00001946"/>
    </source>
</evidence>
<dbReference type="RefSeq" id="WP_126791225.1">
    <property type="nucleotide sequence ID" value="NZ_PIPI01000001.1"/>
</dbReference>
<dbReference type="Gene3D" id="3.20.20.450">
    <property type="entry name" value="EAL domain"/>
    <property type="match status" value="1"/>
</dbReference>
<dbReference type="GO" id="GO:0071111">
    <property type="term" value="F:cyclic-guanylate-specific phosphodiesterase activity"/>
    <property type="evidence" value="ECO:0007669"/>
    <property type="project" value="UniProtKB-EC"/>
</dbReference>
<evidence type="ECO:0000256" key="6">
    <source>
        <dbReference type="SAM" id="Phobius"/>
    </source>
</evidence>
<keyword evidence="6" id="KW-0812">Transmembrane</keyword>
<evidence type="ECO:0000313" key="9">
    <source>
        <dbReference type="EMBL" id="RUO21936.1"/>
    </source>
</evidence>
<dbReference type="Pfam" id="PF00990">
    <property type="entry name" value="GGDEF"/>
    <property type="match status" value="1"/>
</dbReference>
<sequence length="731" mass="83509">MRKLQRHRHAIRAAIFGVIITLAATLGLRIADDQSVQKQLSQELTNLQLEIRRELQLHLFGFSWISQSDAQQQNWLNNGPEIFNYYRHFRHLFWLNQQGEISAIYPSESETATHVSAETLTWLQRFNHGIRYLVPAGQLSEHPADLLLVIPQHETPAVGYYAATINMHQLFSFIALTHLAENTEFQVKRVDDEQLLFSHIRSYQLREDWGHTQPFQLFGETWEFELWPSPQRLDALRSNLPILVFVAGILVTCLLTFVLYLLGISRVREKLLKDANRELYDEIEEREKVEKRIAYLAEHDPLTGLANRNAILAQLERQLQIKQANAKHIGLMMIDLDHFKEVNDTLGHNIGNLLLKQVSKRISEVISSPSILARLGGDEFAILVPIVHSQLDLEKFAEEIIHALDQQFNLEGYEVFVTASIGIALTQTGDEDGETLMRHADTALHRAKQKGRNTWHVYSQELHDELASRLEISKRLRHAIEHEKLTLYYQPQVDMTTRKIIGLEVLVRWIEDDGTIIGPDQFIPIAEDSGLILPISDFVLQNACKQLGRWRQQGFTDLRISVNLSGRQFQTPDLTKQILFAIRNAGIPAAYVELELTEQVLIENQESHTQFMHDMRENGITLAIDDFGVGYSSLSYLKHFPINALKIDRSFVKDIPEDKDDATITQTIISLAHNLDIGIVAEGVETEEQAQFLIERGCTIAQGFYYSKPLPVDEITQLLSQSNGVIPAKIS</sequence>
<dbReference type="SUPFAM" id="SSF55073">
    <property type="entry name" value="Nucleotide cyclase"/>
    <property type="match status" value="1"/>
</dbReference>
<dbReference type="EC" id="3.1.4.52" evidence="2"/>
<dbReference type="InterPro" id="IPR029787">
    <property type="entry name" value="Nucleotide_cyclase"/>
</dbReference>